<protein>
    <recommendedName>
        <fullName evidence="3">Protein DCL, chloroplastic</fullName>
    </recommendedName>
</protein>
<name>A0A6V7P875_ANACO</name>
<dbReference type="EMBL" id="LR862146">
    <property type="protein sequence ID" value="CAD1827020.1"/>
    <property type="molecule type" value="Genomic_DNA"/>
</dbReference>
<dbReference type="Gene3D" id="3.10.450.40">
    <property type="match status" value="1"/>
</dbReference>
<evidence type="ECO:0008006" key="3">
    <source>
        <dbReference type="Google" id="ProtNLM"/>
    </source>
</evidence>
<reference evidence="2" key="1">
    <citation type="submission" date="2020-07" db="EMBL/GenBank/DDBJ databases">
        <authorList>
            <person name="Lin J."/>
        </authorList>
    </citation>
    <scope>NUCLEOTIDE SEQUENCE</scope>
</reference>
<sequence length="212" mass="22779">MASISLPSPHLLLHRLSLRSSSALTLAPFPSLPAPIASTLRSDGVVKVKSQGSPDPALLRKPLVSPPTTTTAAAEARSGKSPRRRRRRGRRGGAARAGRRRRKSAGRRGGGGEVGGLGGLDPAGHRAARRIREDDPPLGKYGGGDRFSPEHEKAIIERLLPYHPEYEKKIGCGIDYITIGFHPEFENSRCLFIVRRMASSSISHTGSASKVL</sequence>
<dbReference type="AlphaFoldDB" id="A0A6V7P875"/>
<proteinExistence type="predicted"/>
<feature type="compositionally biased region" description="Gly residues" evidence="1">
    <location>
        <begin position="107"/>
        <end position="121"/>
    </location>
</feature>
<dbReference type="Pfam" id="PF11523">
    <property type="entry name" value="DUF3223"/>
    <property type="match status" value="1"/>
</dbReference>
<gene>
    <name evidence="2" type="ORF">CB5_LOCUS10231</name>
</gene>
<dbReference type="GO" id="GO:1901259">
    <property type="term" value="P:chloroplast rRNA processing"/>
    <property type="evidence" value="ECO:0007669"/>
    <property type="project" value="TreeGrafter"/>
</dbReference>
<dbReference type="GO" id="GO:0009658">
    <property type="term" value="P:chloroplast organization"/>
    <property type="evidence" value="ECO:0007669"/>
    <property type="project" value="TreeGrafter"/>
</dbReference>
<dbReference type="PANTHER" id="PTHR33415:SF15">
    <property type="entry name" value="PROTEIN DCL HOMOLOG, CHLOROPLASTIC"/>
    <property type="match status" value="1"/>
</dbReference>
<dbReference type="PANTHER" id="PTHR33415">
    <property type="entry name" value="PROTEIN EMBRYO DEFECTIVE 514"/>
    <property type="match status" value="1"/>
</dbReference>
<evidence type="ECO:0000313" key="2">
    <source>
        <dbReference type="EMBL" id="CAD1827020.1"/>
    </source>
</evidence>
<dbReference type="GO" id="GO:0009507">
    <property type="term" value="C:chloroplast"/>
    <property type="evidence" value="ECO:0007669"/>
    <property type="project" value="TreeGrafter"/>
</dbReference>
<feature type="compositionally biased region" description="Basic residues" evidence="1">
    <location>
        <begin position="80"/>
        <end position="106"/>
    </location>
</feature>
<evidence type="ECO:0000256" key="1">
    <source>
        <dbReference type="SAM" id="MobiDB-lite"/>
    </source>
</evidence>
<organism evidence="2">
    <name type="scientific">Ananas comosus var. bracteatus</name>
    <name type="common">red pineapple</name>
    <dbReference type="NCBI Taxonomy" id="296719"/>
    <lineage>
        <taxon>Eukaryota</taxon>
        <taxon>Viridiplantae</taxon>
        <taxon>Streptophyta</taxon>
        <taxon>Embryophyta</taxon>
        <taxon>Tracheophyta</taxon>
        <taxon>Spermatophyta</taxon>
        <taxon>Magnoliopsida</taxon>
        <taxon>Liliopsida</taxon>
        <taxon>Poales</taxon>
        <taxon>Bromeliaceae</taxon>
        <taxon>Bromelioideae</taxon>
        <taxon>Ananas</taxon>
    </lineage>
</organism>
<feature type="region of interest" description="Disordered" evidence="1">
    <location>
        <begin position="47"/>
        <end position="125"/>
    </location>
</feature>
<dbReference type="InterPro" id="IPR044673">
    <property type="entry name" value="DCL-like"/>
</dbReference>
<accession>A0A6V7P875</accession>